<comment type="function">
    <text evidence="9">Catalyzes the ATP-dependent phosphorylation of 3-oxo-tetronate to 3-oxo-tetronate 4-phosphate.</text>
</comment>
<evidence type="ECO:0000256" key="2">
    <source>
        <dbReference type="ARBA" id="ARBA00022679"/>
    </source>
</evidence>
<evidence type="ECO:0000256" key="9">
    <source>
        <dbReference type="ARBA" id="ARBA00037335"/>
    </source>
</evidence>
<keyword evidence="3" id="KW-0547">Nucleotide-binding</keyword>
<dbReference type="InterPro" id="IPR037051">
    <property type="entry name" value="4-carb_acid_sugar_kinase_N_sf"/>
</dbReference>
<keyword evidence="6" id="KW-0119">Carbohydrate metabolism</keyword>
<dbReference type="Proteomes" id="UP000188879">
    <property type="component" value="Unassembled WGS sequence"/>
</dbReference>
<comment type="caution">
    <text evidence="15">The sequence shown here is derived from an EMBL/GenBank/DDBJ whole genome shotgun (WGS) entry which is preliminary data.</text>
</comment>
<comment type="catalytic activity">
    <reaction evidence="7">
        <text>3-dehydro-L-erythronate + ATP = 3-dehydro-4-O-phospho-L-erythronate + ADP + H(+)</text>
        <dbReference type="Rhea" id="RHEA:52552"/>
        <dbReference type="ChEBI" id="CHEBI:15378"/>
        <dbReference type="ChEBI" id="CHEBI:30616"/>
        <dbReference type="ChEBI" id="CHEBI:136592"/>
        <dbReference type="ChEBI" id="CHEBI:136670"/>
        <dbReference type="ChEBI" id="CHEBI:456216"/>
        <dbReference type="EC" id="2.7.1.217"/>
    </reaction>
</comment>
<keyword evidence="4" id="KW-0418">Kinase</keyword>
<dbReference type="SUPFAM" id="SSF142764">
    <property type="entry name" value="YgbK-like"/>
    <property type="match status" value="1"/>
</dbReference>
<keyword evidence="16" id="KW-1185">Reference proteome</keyword>
<name>A0A1V2H5C4_9PROT</name>
<dbReference type="InterPro" id="IPR042213">
    <property type="entry name" value="NBD_C_sf"/>
</dbReference>
<evidence type="ECO:0000256" key="5">
    <source>
        <dbReference type="ARBA" id="ARBA00022840"/>
    </source>
</evidence>
<keyword evidence="5" id="KW-0067">ATP-binding</keyword>
<dbReference type="NCBIfam" id="NF043035">
    <property type="entry name" value="OxoTetrKin"/>
    <property type="match status" value="1"/>
</dbReference>
<dbReference type="Gene3D" id="3.40.50.10840">
    <property type="entry name" value="Putative sugar-binding, N-terminal domain"/>
    <property type="match status" value="1"/>
</dbReference>
<evidence type="ECO:0000313" key="16">
    <source>
        <dbReference type="Proteomes" id="UP000188879"/>
    </source>
</evidence>
<dbReference type="Pfam" id="PF07005">
    <property type="entry name" value="SBD_N"/>
    <property type="match status" value="1"/>
</dbReference>
<evidence type="ECO:0000256" key="4">
    <source>
        <dbReference type="ARBA" id="ARBA00022777"/>
    </source>
</evidence>
<dbReference type="InterPro" id="IPR010737">
    <property type="entry name" value="4-carb_acid_sugar_kinase_N"/>
</dbReference>
<evidence type="ECO:0000259" key="13">
    <source>
        <dbReference type="Pfam" id="PF07005"/>
    </source>
</evidence>
<dbReference type="GO" id="GO:0016301">
    <property type="term" value="F:kinase activity"/>
    <property type="evidence" value="ECO:0007669"/>
    <property type="project" value="UniProtKB-KW"/>
</dbReference>
<dbReference type="AlphaFoldDB" id="A0A1V2H5C4"/>
<gene>
    <name evidence="15" type="ORF">BKE38_06010</name>
</gene>
<evidence type="ECO:0000256" key="12">
    <source>
        <dbReference type="ARBA" id="ARBA00041377"/>
    </source>
</evidence>
<evidence type="ECO:0000256" key="6">
    <source>
        <dbReference type="ARBA" id="ARBA00023277"/>
    </source>
</evidence>
<sequence>MAPPLLLGALADDLTGAVELAGMLVAGGAATLLAVGPEAVPDTAEGRHAIVVALKSRVAPPREAEALADACVARFSGLNARQLFFKYCATFDSTAEGNIGNMAERLCAGAPSGPVIFCPAYPEAKRTVFRSHLFVADQLLAESPKRHDPLTPMTQSDLRRVLAPQTRLGIGSLFLEGITAGPDSIRRHAEAEFAAGRPFLIADTVVETDLQALAAASLDWKLATGGASIAAHYPPLWRQRGWLEGATPPALPAVHGHGAVLAGSCAEQTRAQFFAFRDAGHPVRLLDPLAPLDQTVAAALDWATPRLSAGPVALSPSIEPEAVARAQAALGPIEAGRRAEALLGALAQGLVARGVRRLVVAGGESSGAVVQALGITRLQVAPFAALGVGRCLAEQPEPLALVLKSGKLGAIDLFASSLAALETAA</sequence>
<dbReference type="EC" id="2.7.1.217" evidence="10"/>
<evidence type="ECO:0000313" key="15">
    <source>
        <dbReference type="EMBL" id="ONG56367.1"/>
    </source>
</evidence>
<reference evidence="15 16" key="1">
    <citation type="submission" date="2016-10" db="EMBL/GenBank/DDBJ databases">
        <title>Draft Genome sequence of Roseomonas sp. strain M3.</title>
        <authorList>
            <person name="Subhash Y."/>
            <person name="Lee S."/>
        </authorList>
    </citation>
    <scope>NUCLEOTIDE SEQUENCE [LARGE SCALE GENOMIC DNA]</scope>
    <source>
        <strain evidence="15 16">M3</strain>
    </source>
</reference>
<dbReference type="GO" id="GO:0005524">
    <property type="term" value="F:ATP binding"/>
    <property type="evidence" value="ECO:0007669"/>
    <property type="project" value="UniProtKB-KW"/>
</dbReference>
<evidence type="ECO:0000256" key="7">
    <source>
        <dbReference type="ARBA" id="ARBA00035898"/>
    </source>
</evidence>
<evidence type="ECO:0000259" key="14">
    <source>
        <dbReference type="Pfam" id="PF17042"/>
    </source>
</evidence>
<evidence type="ECO:0000256" key="3">
    <source>
        <dbReference type="ARBA" id="ARBA00022741"/>
    </source>
</evidence>
<accession>A0A1V2H5C4</accession>
<dbReference type="Pfam" id="PF17042">
    <property type="entry name" value="NBD_C"/>
    <property type="match status" value="1"/>
</dbReference>
<dbReference type="OrthoDB" id="191465at2"/>
<dbReference type="InterPro" id="IPR031475">
    <property type="entry name" value="NBD_C"/>
</dbReference>
<evidence type="ECO:0000256" key="11">
    <source>
        <dbReference type="ARBA" id="ARBA00039461"/>
    </source>
</evidence>
<keyword evidence="2" id="KW-0808">Transferase</keyword>
<comment type="similarity">
    <text evidence="1">Belongs to the four-carbon acid sugar kinase family.</text>
</comment>
<organism evidence="15 16">
    <name type="scientific">Teichococcus deserti</name>
    <dbReference type="NCBI Taxonomy" id="1817963"/>
    <lineage>
        <taxon>Bacteria</taxon>
        <taxon>Pseudomonadati</taxon>
        <taxon>Pseudomonadota</taxon>
        <taxon>Alphaproteobacteria</taxon>
        <taxon>Acetobacterales</taxon>
        <taxon>Roseomonadaceae</taxon>
        <taxon>Roseomonas</taxon>
    </lineage>
</organism>
<dbReference type="Gene3D" id="3.40.980.20">
    <property type="entry name" value="Four-carbon acid sugar kinase, nucleotide binding domain"/>
    <property type="match status" value="1"/>
</dbReference>
<dbReference type="EMBL" id="MLCO01000044">
    <property type="protein sequence ID" value="ONG56367.1"/>
    <property type="molecule type" value="Genomic_DNA"/>
</dbReference>
<evidence type="ECO:0000256" key="8">
    <source>
        <dbReference type="ARBA" id="ARBA00036346"/>
    </source>
</evidence>
<evidence type="ECO:0000256" key="1">
    <source>
        <dbReference type="ARBA" id="ARBA00005715"/>
    </source>
</evidence>
<protein>
    <recommendedName>
        <fullName evidence="11">3-oxo-tetronate kinase</fullName>
        <ecNumber evidence="10">2.7.1.217</ecNumber>
    </recommendedName>
    <alternativeName>
        <fullName evidence="12">3-dehydrotetronate 4-kinase</fullName>
    </alternativeName>
</protein>
<comment type="catalytic activity">
    <reaction evidence="8">
        <text>3-dehydro-D-erythronate + ATP = 3-dehydro-4-O-phospho-D-erythronate + ADP + H(+)</text>
        <dbReference type="Rhea" id="RHEA:52556"/>
        <dbReference type="ChEBI" id="CHEBI:15378"/>
        <dbReference type="ChEBI" id="CHEBI:30616"/>
        <dbReference type="ChEBI" id="CHEBI:57958"/>
        <dbReference type="ChEBI" id="CHEBI:136593"/>
        <dbReference type="ChEBI" id="CHEBI:456216"/>
        <dbReference type="EC" id="2.7.1.217"/>
    </reaction>
</comment>
<dbReference type="InterPro" id="IPR050007">
    <property type="entry name" value="OtnK"/>
</dbReference>
<feature type="domain" description="Four-carbon acid sugar kinase N-terminal" evidence="13">
    <location>
        <begin position="7"/>
        <end position="232"/>
    </location>
</feature>
<dbReference type="RefSeq" id="WP_076956473.1">
    <property type="nucleotide sequence ID" value="NZ_MLCO01000044.1"/>
</dbReference>
<evidence type="ECO:0000256" key="10">
    <source>
        <dbReference type="ARBA" id="ARBA00039095"/>
    </source>
</evidence>
<feature type="domain" description="Four-carbon acid sugar kinase nucleotide binding" evidence="14">
    <location>
        <begin position="259"/>
        <end position="414"/>
    </location>
</feature>
<proteinExistence type="inferred from homology"/>